<reference evidence="2 3" key="1">
    <citation type="submission" date="2023-09" db="EMBL/GenBank/DDBJ databases">
        <authorList>
            <person name="Wang M."/>
        </authorList>
    </citation>
    <scope>NUCLEOTIDE SEQUENCE [LARGE SCALE GENOMIC DNA]</scope>
    <source>
        <strain evidence="2">GT-2023</strain>
        <tissue evidence="2">Liver</tissue>
    </source>
</reference>
<organism evidence="2 3">
    <name type="scientific">Cirrhinus molitorella</name>
    <name type="common">mud carp</name>
    <dbReference type="NCBI Taxonomy" id="172907"/>
    <lineage>
        <taxon>Eukaryota</taxon>
        <taxon>Metazoa</taxon>
        <taxon>Chordata</taxon>
        <taxon>Craniata</taxon>
        <taxon>Vertebrata</taxon>
        <taxon>Euteleostomi</taxon>
        <taxon>Actinopterygii</taxon>
        <taxon>Neopterygii</taxon>
        <taxon>Teleostei</taxon>
        <taxon>Ostariophysi</taxon>
        <taxon>Cypriniformes</taxon>
        <taxon>Cyprinidae</taxon>
        <taxon>Labeoninae</taxon>
        <taxon>Labeonini</taxon>
        <taxon>Cirrhinus</taxon>
    </lineage>
</organism>
<gene>
    <name evidence="2" type="ORF">QQF64_008963</name>
</gene>
<protein>
    <recommendedName>
        <fullName evidence="4">Secreted protein</fullName>
    </recommendedName>
</protein>
<comment type="caution">
    <text evidence="2">The sequence shown here is derived from an EMBL/GenBank/DDBJ whole genome shotgun (WGS) entry which is preliminary data.</text>
</comment>
<feature type="compositionally biased region" description="Basic and acidic residues" evidence="1">
    <location>
        <begin position="79"/>
        <end position="95"/>
    </location>
</feature>
<dbReference type="EMBL" id="JAYMGO010000015">
    <property type="protein sequence ID" value="KAL1261136.1"/>
    <property type="molecule type" value="Genomic_DNA"/>
</dbReference>
<sequence>MLSCTLLIVRLQHLFTAQRRFVRDASGGVNWTSGRMRLAQPCSLTLLYRAPAINAGAQRAKGITARLLATEITAASDGTPEKNIKPRETRTNRPS</sequence>
<evidence type="ECO:0000256" key="1">
    <source>
        <dbReference type="SAM" id="MobiDB-lite"/>
    </source>
</evidence>
<dbReference type="Proteomes" id="UP001558613">
    <property type="component" value="Unassembled WGS sequence"/>
</dbReference>
<evidence type="ECO:0008006" key="4">
    <source>
        <dbReference type="Google" id="ProtNLM"/>
    </source>
</evidence>
<feature type="region of interest" description="Disordered" evidence="1">
    <location>
        <begin position="76"/>
        <end position="95"/>
    </location>
</feature>
<name>A0ABR3MA25_9TELE</name>
<evidence type="ECO:0000313" key="3">
    <source>
        <dbReference type="Proteomes" id="UP001558613"/>
    </source>
</evidence>
<evidence type="ECO:0000313" key="2">
    <source>
        <dbReference type="EMBL" id="KAL1261136.1"/>
    </source>
</evidence>
<keyword evidence="3" id="KW-1185">Reference proteome</keyword>
<accession>A0ABR3MA25</accession>
<proteinExistence type="predicted"/>